<reference evidence="2 3" key="1">
    <citation type="submission" date="2023-11" db="EMBL/GenBank/DDBJ databases">
        <title>An acidophilic fungus is an integral part of prey digestion in a carnivorous sundew plant.</title>
        <authorList>
            <person name="Tsai I.J."/>
        </authorList>
    </citation>
    <scope>NUCLEOTIDE SEQUENCE [LARGE SCALE GENOMIC DNA]</scope>
    <source>
        <strain evidence="2">169a</strain>
    </source>
</reference>
<evidence type="ECO:0000313" key="3">
    <source>
        <dbReference type="Proteomes" id="UP001303373"/>
    </source>
</evidence>
<organism evidence="2 3">
    <name type="scientific">Acrodontium crateriforme</name>
    <dbReference type="NCBI Taxonomy" id="150365"/>
    <lineage>
        <taxon>Eukaryota</taxon>
        <taxon>Fungi</taxon>
        <taxon>Dikarya</taxon>
        <taxon>Ascomycota</taxon>
        <taxon>Pezizomycotina</taxon>
        <taxon>Dothideomycetes</taxon>
        <taxon>Dothideomycetidae</taxon>
        <taxon>Mycosphaerellales</taxon>
        <taxon>Teratosphaeriaceae</taxon>
        <taxon>Acrodontium</taxon>
    </lineage>
</organism>
<evidence type="ECO:0000313" key="2">
    <source>
        <dbReference type="EMBL" id="WPH02351.1"/>
    </source>
</evidence>
<feature type="compositionally biased region" description="Polar residues" evidence="1">
    <location>
        <begin position="61"/>
        <end position="74"/>
    </location>
</feature>
<feature type="compositionally biased region" description="Basic and acidic residues" evidence="1">
    <location>
        <begin position="114"/>
        <end position="126"/>
    </location>
</feature>
<evidence type="ECO:0000256" key="1">
    <source>
        <dbReference type="SAM" id="MobiDB-lite"/>
    </source>
</evidence>
<gene>
    <name evidence="2" type="ORF">R9X50_00521400</name>
</gene>
<protein>
    <submittedName>
        <fullName evidence="2">Uncharacterized protein</fullName>
    </submittedName>
</protein>
<proteinExistence type="predicted"/>
<name>A0AAQ3M969_9PEZI</name>
<keyword evidence="3" id="KW-1185">Reference proteome</keyword>
<dbReference type="AlphaFoldDB" id="A0AAQ3M969"/>
<feature type="compositionally biased region" description="Polar residues" evidence="1">
    <location>
        <begin position="96"/>
        <end position="108"/>
    </location>
</feature>
<accession>A0AAQ3M969</accession>
<feature type="region of interest" description="Disordered" evidence="1">
    <location>
        <begin position="61"/>
        <end position="131"/>
    </location>
</feature>
<dbReference type="Proteomes" id="UP001303373">
    <property type="component" value="Chromosome 8"/>
</dbReference>
<dbReference type="EMBL" id="CP138587">
    <property type="protein sequence ID" value="WPH02351.1"/>
    <property type="molecule type" value="Genomic_DNA"/>
</dbReference>
<sequence length="247" mass="27510">MSTGPDLDVLLSQDITDVRGVTVPANQTLENKVNSKRRSHEILGKDLAAMVTGNIDEKTLQPESLTVLSRNSTPPTAPPKTTRLNMASPSQKPPLSGQSCPSIQSPQIESAKAVTEESSIRAKSVDGVHGGHVNERIQDEASPDSPDPDPANQISPFDWEELEEKYHNRVKTWAVEEQKAFQEFSQLCDYFGRWAQTAHSHEVGRGFKRLKTQATFVQHEESELEKKREHYVKVVDAFKRALQLLSG</sequence>